<dbReference type="AlphaFoldDB" id="A0AAD4N0I9"/>
<comment type="caution">
    <text evidence="2">The sequence shown here is derived from an EMBL/GenBank/DDBJ whole genome shotgun (WGS) entry which is preliminary data.</text>
</comment>
<keyword evidence="3" id="KW-1185">Reference proteome</keyword>
<feature type="transmembrane region" description="Helical" evidence="1">
    <location>
        <begin position="26"/>
        <end position="48"/>
    </location>
</feature>
<dbReference type="EMBL" id="JAKKPZ010000042">
    <property type="protein sequence ID" value="KAI1707234.1"/>
    <property type="molecule type" value="Genomic_DNA"/>
</dbReference>
<accession>A0AAD4N0I9</accession>
<name>A0AAD4N0I9_9BILA</name>
<dbReference type="Proteomes" id="UP001201812">
    <property type="component" value="Unassembled WGS sequence"/>
</dbReference>
<keyword evidence="1" id="KW-0812">Transmembrane</keyword>
<organism evidence="2 3">
    <name type="scientific">Ditylenchus destructor</name>
    <dbReference type="NCBI Taxonomy" id="166010"/>
    <lineage>
        <taxon>Eukaryota</taxon>
        <taxon>Metazoa</taxon>
        <taxon>Ecdysozoa</taxon>
        <taxon>Nematoda</taxon>
        <taxon>Chromadorea</taxon>
        <taxon>Rhabditida</taxon>
        <taxon>Tylenchina</taxon>
        <taxon>Tylenchomorpha</taxon>
        <taxon>Sphaerularioidea</taxon>
        <taxon>Anguinidae</taxon>
        <taxon>Anguininae</taxon>
        <taxon>Ditylenchus</taxon>
    </lineage>
</organism>
<evidence type="ECO:0000256" key="1">
    <source>
        <dbReference type="SAM" id="Phobius"/>
    </source>
</evidence>
<reference evidence="2" key="1">
    <citation type="submission" date="2022-01" db="EMBL/GenBank/DDBJ databases">
        <title>Genome Sequence Resource for Two Populations of Ditylenchus destructor, the Migratory Endoparasitic Phytonematode.</title>
        <authorList>
            <person name="Zhang H."/>
            <person name="Lin R."/>
            <person name="Xie B."/>
        </authorList>
    </citation>
    <scope>NUCLEOTIDE SEQUENCE</scope>
    <source>
        <strain evidence="2">BazhouSP</strain>
    </source>
</reference>
<proteinExistence type="predicted"/>
<keyword evidence="1" id="KW-1133">Transmembrane helix</keyword>
<sequence length="105" mass="11809">MCCPSDEFENENLVTAQTIECFVRTLGTCCAILVFFAAPIVTIILVFVRKISPWWLFLGWGPLVLMLCLNCCLVCARIIFENYVYYCNAGPRAKQVESTSIDVSV</sequence>
<evidence type="ECO:0000313" key="2">
    <source>
        <dbReference type="EMBL" id="KAI1707234.1"/>
    </source>
</evidence>
<keyword evidence="1" id="KW-0472">Membrane</keyword>
<gene>
    <name evidence="2" type="ORF">DdX_12613</name>
</gene>
<feature type="transmembrane region" description="Helical" evidence="1">
    <location>
        <begin position="54"/>
        <end position="76"/>
    </location>
</feature>
<evidence type="ECO:0000313" key="3">
    <source>
        <dbReference type="Proteomes" id="UP001201812"/>
    </source>
</evidence>
<protein>
    <submittedName>
        <fullName evidence="2">Uncharacterized protein</fullName>
    </submittedName>
</protein>